<evidence type="ECO:0000313" key="2">
    <source>
        <dbReference type="Proteomes" id="UP001497516"/>
    </source>
</evidence>
<accession>A0AAV2GAA4</accession>
<sequence>MSGEGDLPRLMMEAGDLRRLSGEGDLSGELVVAQIDDGGQGLAEIVRDFTVELVAVEEDGVVAFVEEGIGD</sequence>
<dbReference type="AlphaFoldDB" id="A0AAV2GAA4"/>
<organism evidence="1 2">
    <name type="scientific">Linum trigynum</name>
    <dbReference type="NCBI Taxonomy" id="586398"/>
    <lineage>
        <taxon>Eukaryota</taxon>
        <taxon>Viridiplantae</taxon>
        <taxon>Streptophyta</taxon>
        <taxon>Embryophyta</taxon>
        <taxon>Tracheophyta</taxon>
        <taxon>Spermatophyta</taxon>
        <taxon>Magnoliopsida</taxon>
        <taxon>eudicotyledons</taxon>
        <taxon>Gunneridae</taxon>
        <taxon>Pentapetalae</taxon>
        <taxon>rosids</taxon>
        <taxon>fabids</taxon>
        <taxon>Malpighiales</taxon>
        <taxon>Linaceae</taxon>
        <taxon>Linum</taxon>
    </lineage>
</organism>
<reference evidence="1 2" key="1">
    <citation type="submission" date="2024-04" db="EMBL/GenBank/DDBJ databases">
        <authorList>
            <person name="Fracassetti M."/>
        </authorList>
    </citation>
    <scope>NUCLEOTIDE SEQUENCE [LARGE SCALE GENOMIC DNA]</scope>
</reference>
<evidence type="ECO:0000313" key="1">
    <source>
        <dbReference type="EMBL" id="CAL1407092.1"/>
    </source>
</evidence>
<keyword evidence="2" id="KW-1185">Reference proteome</keyword>
<proteinExistence type="predicted"/>
<dbReference type="Proteomes" id="UP001497516">
    <property type="component" value="Chromosome 8"/>
</dbReference>
<protein>
    <submittedName>
        <fullName evidence="1">Uncharacterized protein</fullName>
    </submittedName>
</protein>
<gene>
    <name evidence="1" type="ORF">LTRI10_LOCUS46780</name>
</gene>
<dbReference type="EMBL" id="OZ034821">
    <property type="protein sequence ID" value="CAL1407092.1"/>
    <property type="molecule type" value="Genomic_DNA"/>
</dbReference>
<name>A0AAV2GAA4_9ROSI</name>